<dbReference type="InterPro" id="IPR036332">
    <property type="entry name" value="Major_coat_LA-virus_sf"/>
</dbReference>
<protein>
    <submittedName>
        <fullName evidence="2">Coat protein</fullName>
    </submittedName>
</protein>
<feature type="domain" description="Major coat protein L-A virus" evidence="1">
    <location>
        <begin position="60"/>
        <end position="338"/>
    </location>
</feature>
<reference evidence="2" key="1">
    <citation type="submission" date="2023-06" db="EMBL/GenBank/DDBJ databases">
        <title>Mycovirome of Diapothe helianthi and D. gulyae, causal agents of Phomopsis stem canker of sunflower, sheds light on interspecieces transmission.</title>
        <authorList>
            <person name="Wu C.-F."/>
            <person name="Zellner W."/>
            <person name="Kontz B."/>
            <person name="Kashyap R."/>
            <person name="Mathew F."/>
            <person name="Marzano S.-Y.L."/>
        </authorList>
    </citation>
    <scope>NUCLEOTIDE SEQUENCE</scope>
    <source>
        <strain evidence="2">DhCrk3</strain>
    </source>
</reference>
<accession>A0AA96KG14</accession>
<name>A0AA96KG14_9VIRU</name>
<keyword evidence="2" id="KW-0946">Virion</keyword>
<organism evidence="2">
    <name type="scientific">Diaporthe helianthi totivirus 2</name>
    <dbReference type="NCBI Taxonomy" id="3077437"/>
    <lineage>
        <taxon>Viruses</taxon>
        <taxon>Riboviria</taxon>
        <taxon>Orthornavirae</taxon>
        <taxon>Duplornaviricota</taxon>
        <taxon>Chrymotiviricetes</taxon>
        <taxon>Ghabrivirales</taxon>
        <taxon>Alphatotivirineae</taxon>
        <taxon>Orthototiviridae</taxon>
        <taxon>Totivirus</taxon>
    </lineage>
</organism>
<dbReference type="Pfam" id="PF09220">
    <property type="entry name" value="LA-virus_coat"/>
    <property type="match status" value="1"/>
</dbReference>
<dbReference type="InterPro" id="IPR015302">
    <property type="entry name" value="Major_coat_LA-virus"/>
</dbReference>
<evidence type="ECO:0000313" key="2">
    <source>
        <dbReference type="EMBL" id="WNM95054.1"/>
    </source>
</evidence>
<evidence type="ECO:0000259" key="1">
    <source>
        <dbReference type="Pfam" id="PF09220"/>
    </source>
</evidence>
<dbReference type="EMBL" id="OR224987">
    <property type="protein sequence ID" value="WNM95054.1"/>
    <property type="molecule type" value="Genomic_RNA"/>
</dbReference>
<proteinExistence type="predicted"/>
<dbReference type="Gene3D" id="3.90.1840.10">
    <property type="entry name" value="Major capsid protein"/>
    <property type="match status" value="1"/>
</dbReference>
<dbReference type="SUPFAM" id="SSF82856">
    <property type="entry name" value="L-A virus major coat protein"/>
    <property type="match status" value="1"/>
</dbReference>
<dbReference type="GO" id="GO:0019028">
    <property type="term" value="C:viral capsid"/>
    <property type="evidence" value="ECO:0007669"/>
    <property type="project" value="UniProtKB-KW"/>
</dbReference>
<sequence>MHTNFIKSVYKTLFGGVSSPTFKFGNFSIVNSTTAHIAALGSQFAASLRMTSKFQATQWDVHVVHTDPETDNTGINKKFINDGGGYNILAAVDEFQRYAPGTRLASTDMAALVVSSITNDSQEAFLYNMLVSWLFAVIAQDSGTSESGIFKLIKHVYNDSHVTVEENGLTIMQTEDVQLGPPVDTLDDFGANVRSRTVYWERPYVVRIPATSRSQAGFYMYHMAGRIKRTNMTADFNIPSVKSSETSIEYIGGESGVFDFENIPWEKADTLWVWIKDYVVMNRLETAFAGAMDLLGALAFHPHESFQESHMWKDGKLTVNLARFTPTRARVPANLEGEPYRTENTYNDFVMSDGANPRQYLVTSAVMNYAMWHGLYSIIDNAISGMSNWRAALQSRENGMEALYSVDMRADILSVIFGKEIETVTSPNAYVTYDPNGIADRKSIQYHDTADGYPRVVTNDRLFQYVSGSLLCGTLAGTLRADQHLMANQTVKFNDDCTLDSESAVKLANIYRLFGYDTTLAHYRTHEEYRTYANAHEAVISTEPMFTDVDYYRDLVTVVSCEKRTGRSENMIDVTAIMFGKSLEVLFTQPVLSVTEWGSSVRKVQPTLMLPSRARAVHFKVKGRKVMHEVKMPMRELAPPRTDFQRVQTEVAPQNPVVNAVGVIDGQQAMAAVEELLAPPAE</sequence>
<keyword evidence="2" id="KW-0167">Capsid protein</keyword>